<name>A0AAP4D1P1_9ENTR</name>
<dbReference type="PANTHER" id="PTHR42973">
    <property type="entry name" value="BINDING OXIDOREDUCTASE, PUTATIVE (AFU_ORTHOLOGUE AFUA_1G17690)-RELATED"/>
    <property type="match status" value="1"/>
</dbReference>
<dbReference type="SUPFAM" id="SSF56176">
    <property type="entry name" value="FAD-binding/transporter-associated domain-like"/>
    <property type="match status" value="1"/>
</dbReference>
<keyword evidence="5" id="KW-0560">Oxidoreductase</keyword>
<dbReference type="InterPro" id="IPR012951">
    <property type="entry name" value="BBE"/>
</dbReference>
<organism evidence="7 8">
    <name type="scientific">Lelliottia wanjuensis</name>
    <dbReference type="NCBI Taxonomy" id="3050585"/>
    <lineage>
        <taxon>Bacteria</taxon>
        <taxon>Pseudomonadati</taxon>
        <taxon>Pseudomonadota</taxon>
        <taxon>Gammaproteobacteria</taxon>
        <taxon>Enterobacterales</taxon>
        <taxon>Enterobacteriaceae</taxon>
        <taxon>Lelliottia</taxon>
    </lineage>
</organism>
<dbReference type="RefSeq" id="WP_285149658.1">
    <property type="nucleotide sequence ID" value="NZ_JASSOM010000003.1"/>
</dbReference>
<dbReference type="InterPro" id="IPR036318">
    <property type="entry name" value="FAD-bd_PCMH-like_sf"/>
</dbReference>
<evidence type="ECO:0000256" key="2">
    <source>
        <dbReference type="ARBA" id="ARBA00005466"/>
    </source>
</evidence>
<evidence type="ECO:0000256" key="4">
    <source>
        <dbReference type="ARBA" id="ARBA00022827"/>
    </source>
</evidence>
<dbReference type="EMBL" id="JASSOM010000003">
    <property type="protein sequence ID" value="MDK9361907.1"/>
    <property type="molecule type" value="Genomic_DNA"/>
</dbReference>
<feature type="domain" description="FAD-binding PCMH-type" evidence="6">
    <location>
        <begin position="25"/>
        <end position="224"/>
    </location>
</feature>
<reference evidence="7 8" key="1">
    <citation type="submission" date="2023-06" db="EMBL/GenBank/DDBJ databases">
        <title>Identification and characterization of antibiotic-resistant Gram-negative bacteria.</title>
        <authorList>
            <person name="Cho G.-S."/>
            <person name="Lee J."/>
            <person name="Tai E."/>
            <person name="Jeong S."/>
            <person name="Kim I."/>
            <person name="Kim B.-E."/>
            <person name="Jeong M.-I."/>
            <person name="Oh K.-K."/>
            <person name="Franz C.M.A.P."/>
        </authorList>
    </citation>
    <scope>NUCLEOTIDE SEQUENCE [LARGE SCALE GENOMIC DNA]</scope>
    <source>
        <strain evidence="7 8">V106_12</strain>
    </source>
</reference>
<comment type="cofactor">
    <cofactor evidence="1">
        <name>FAD</name>
        <dbReference type="ChEBI" id="CHEBI:57692"/>
    </cofactor>
</comment>
<dbReference type="Proteomes" id="UP001223214">
    <property type="component" value="Unassembled WGS sequence"/>
</dbReference>
<dbReference type="PROSITE" id="PS51387">
    <property type="entry name" value="FAD_PCMH"/>
    <property type="match status" value="1"/>
</dbReference>
<accession>A0AAP4D1P1</accession>
<dbReference type="InterPro" id="IPR050416">
    <property type="entry name" value="FAD-linked_Oxidoreductase"/>
</dbReference>
<proteinExistence type="inferred from homology"/>
<comment type="similarity">
    <text evidence="2">Belongs to the oxygen-dependent FAD-linked oxidoreductase family.</text>
</comment>
<dbReference type="InterPro" id="IPR016166">
    <property type="entry name" value="FAD-bd_PCMH"/>
</dbReference>
<sequence length="543" mass="60713">MSGFSVVNNTDARFKTLQKGFNLRWPDVGAEYIYLCDSAQTVIDATNDALSNGYRITVRSGGSCYEGLVANKLSEDGCKALAIIDLSEMKGMRYDETGNVTSPWDTSAHYKFSISSGNQNWDGYNSLYKAANRTIPGGSCYAVGAGGHIAGGGFGLLSRMHGTTVDWLSGVDILVPDSSGTRLVAKHVNLNSTGSERDLFIACRGAGGGNFGIILNYYFSELPVAPQTVYLLTLAYPWSSFTTQTHFDTFMRTYWQWFADNDVNWNSSDPALANGGLFTLLKVQHRAAGDIKLVIQYTGMGGTVGGVQDQPFIDFVNTMNAAAGFTPQVNEEVKMHGPMLEISQPVRLLRDPVGDARLMDWLYATQTMNTSGDNRRGKYKSSYQKGQFGQQELNTLWRWLNNTSETRINQMLVQYDSYGGCINTHDETTDPTAIHQRRSVLKSQFQIYWLDAADDEFYLDWMWRFYAEYFADYGGKPYESDNYEGCYINYPDVDMKYTDQAKTEVDPKWLSLYYGDKVEMLQATKASVDPNDIFHSELSITAV</sequence>
<comment type="caution">
    <text evidence="7">The sequence shown here is derived from an EMBL/GenBank/DDBJ whole genome shotgun (WGS) entry which is preliminary data.</text>
</comment>
<evidence type="ECO:0000313" key="7">
    <source>
        <dbReference type="EMBL" id="MDK9361907.1"/>
    </source>
</evidence>
<dbReference type="InterPro" id="IPR006094">
    <property type="entry name" value="Oxid_FAD_bind_N"/>
</dbReference>
<dbReference type="Pfam" id="PF01565">
    <property type="entry name" value="FAD_binding_4"/>
    <property type="match status" value="1"/>
</dbReference>
<evidence type="ECO:0000259" key="6">
    <source>
        <dbReference type="PROSITE" id="PS51387"/>
    </source>
</evidence>
<evidence type="ECO:0000256" key="5">
    <source>
        <dbReference type="ARBA" id="ARBA00023002"/>
    </source>
</evidence>
<dbReference type="GO" id="GO:0016491">
    <property type="term" value="F:oxidoreductase activity"/>
    <property type="evidence" value="ECO:0007669"/>
    <property type="project" value="UniProtKB-KW"/>
</dbReference>
<dbReference type="Gene3D" id="3.30.465.10">
    <property type="match status" value="1"/>
</dbReference>
<keyword evidence="4" id="KW-0274">FAD</keyword>
<dbReference type="AlphaFoldDB" id="A0AAP4D1P1"/>
<dbReference type="InterPro" id="IPR016169">
    <property type="entry name" value="FAD-bd_PCMH_sub2"/>
</dbReference>
<dbReference type="GO" id="GO:0071949">
    <property type="term" value="F:FAD binding"/>
    <property type="evidence" value="ECO:0007669"/>
    <property type="project" value="InterPro"/>
</dbReference>
<dbReference type="Gene3D" id="3.40.462.20">
    <property type="match status" value="1"/>
</dbReference>
<keyword evidence="3" id="KW-0285">Flavoprotein</keyword>
<evidence type="ECO:0000313" key="8">
    <source>
        <dbReference type="Proteomes" id="UP001223214"/>
    </source>
</evidence>
<evidence type="ECO:0000256" key="1">
    <source>
        <dbReference type="ARBA" id="ARBA00001974"/>
    </source>
</evidence>
<gene>
    <name evidence="7" type="ORF">QQF32_01645</name>
</gene>
<keyword evidence="8" id="KW-1185">Reference proteome</keyword>
<dbReference type="PANTHER" id="PTHR42973:SF39">
    <property type="entry name" value="FAD-BINDING PCMH-TYPE DOMAIN-CONTAINING PROTEIN"/>
    <property type="match status" value="1"/>
</dbReference>
<evidence type="ECO:0000256" key="3">
    <source>
        <dbReference type="ARBA" id="ARBA00022630"/>
    </source>
</evidence>
<dbReference type="Pfam" id="PF08031">
    <property type="entry name" value="BBE"/>
    <property type="match status" value="1"/>
</dbReference>
<protein>
    <submittedName>
        <fullName evidence="7">BBE domain-containing protein</fullName>
    </submittedName>
</protein>